<evidence type="ECO:0000313" key="1">
    <source>
        <dbReference type="EMBL" id="CAE7593530.1"/>
    </source>
</evidence>
<proteinExistence type="predicted"/>
<dbReference type="AlphaFoldDB" id="A0A812UVN0"/>
<dbReference type="Proteomes" id="UP000604046">
    <property type="component" value="Unassembled WGS sequence"/>
</dbReference>
<reference evidence="1" key="1">
    <citation type="submission" date="2021-02" db="EMBL/GenBank/DDBJ databases">
        <authorList>
            <person name="Dougan E. K."/>
            <person name="Rhodes N."/>
            <person name="Thang M."/>
            <person name="Chan C."/>
        </authorList>
    </citation>
    <scope>NUCLEOTIDE SEQUENCE</scope>
</reference>
<name>A0A812UVN0_9DINO</name>
<protein>
    <submittedName>
        <fullName evidence="1">Desi1 protein</fullName>
    </submittedName>
</protein>
<evidence type="ECO:0000313" key="2">
    <source>
        <dbReference type="Proteomes" id="UP000604046"/>
    </source>
</evidence>
<gene>
    <name evidence="1" type="primary">desi1</name>
    <name evidence="1" type="ORF">SNAT2548_LOCUS33786</name>
</gene>
<comment type="caution">
    <text evidence="1">The sequence shown here is derived from an EMBL/GenBank/DDBJ whole genome shotgun (WGS) entry which is preliminary data.</text>
</comment>
<dbReference type="EMBL" id="CAJNDS010002778">
    <property type="protein sequence ID" value="CAE7593530.1"/>
    <property type="molecule type" value="Genomic_DNA"/>
</dbReference>
<accession>A0A812UVN0</accession>
<sequence length="146" mass="16377">MATLLEAQPLERMKIERTFLVRVVFCILENDLLWILAVISTFAAGTLQSSVSTLPTSAVDSFPSLQSFISYSDHLDPDKELLCPCSASPRQRNVLQELERIQWLRDGMAPEEASPAQQTHKASVPEASRSSHFLAWAQTCPDWFDP</sequence>
<organism evidence="1 2">
    <name type="scientific">Symbiodinium natans</name>
    <dbReference type="NCBI Taxonomy" id="878477"/>
    <lineage>
        <taxon>Eukaryota</taxon>
        <taxon>Sar</taxon>
        <taxon>Alveolata</taxon>
        <taxon>Dinophyceae</taxon>
        <taxon>Suessiales</taxon>
        <taxon>Symbiodiniaceae</taxon>
        <taxon>Symbiodinium</taxon>
    </lineage>
</organism>
<keyword evidence="2" id="KW-1185">Reference proteome</keyword>